<reference evidence="2 3" key="1">
    <citation type="submission" date="2016-11" db="EMBL/GenBank/DDBJ databases">
        <authorList>
            <person name="Jaros S."/>
            <person name="Januszkiewicz K."/>
            <person name="Wedrychowicz H."/>
        </authorList>
    </citation>
    <scope>NUCLEOTIDE SEQUENCE [LARGE SCALE GENOMIC DNA]</scope>
    <source>
        <strain evidence="2 3">DSM 19557</strain>
    </source>
</reference>
<proteinExistence type="predicted"/>
<feature type="domain" description="Chemoreceptor zinc-binding" evidence="1">
    <location>
        <begin position="18"/>
        <end position="84"/>
    </location>
</feature>
<evidence type="ECO:0000259" key="1">
    <source>
        <dbReference type="Pfam" id="PF13682"/>
    </source>
</evidence>
<dbReference type="Pfam" id="PF13682">
    <property type="entry name" value="CZB"/>
    <property type="match status" value="1"/>
</dbReference>
<dbReference type="Gene3D" id="1.20.120.30">
    <property type="entry name" value="Aspartate receptor, ligand-binding domain"/>
    <property type="match status" value="1"/>
</dbReference>
<accession>A0A1M6Q8F2</accession>
<keyword evidence="3" id="KW-1185">Reference proteome</keyword>
<gene>
    <name evidence="2" type="ORF">SAMN05444391_0124</name>
</gene>
<organism evidence="2 3">
    <name type="scientific">Thermocrinis minervae</name>
    <dbReference type="NCBI Taxonomy" id="381751"/>
    <lineage>
        <taxon>Bacteria</taxon>
        <taxon>Pseudomonadati</taxon>
        <taxon>Aquificota</taxon>
        <taxon>Aquificia</taxon>
        <taxon>Aquificales</taxon>
        <taxon>Aquificaceae</taxon>
        <taxon>Thermocrinis</taxon>
    </lineage>
</organism>
<evidence type="ECO:0000313" key="2">
    <source>
        <dbReference type="EMBL" id="SHK16549.1"/>
    </source>
</evidence>
<name>A0A1M6Q8F2_9AQUI</name>
<keyword evidence="2" id="KW-0675">Receptor</keyword>
<protein>
    <submittedName>
        <fullName evidence="2">Chemoreceptor zinc-binding domain-containing protein</fullName>
    </submittedName>
</protein>
<dbReference type="AlphaFoldDB" id="A0A1M6Q8F2"/>
<dbReference type="InterPro" id="IPR025991">
    <property type="entry name" value="Chemoreceptor_zinc-bind_dom"/>
</dbReference>
<dbReference type="OrthoDB" id="15454at2"/>
<dbReference type="EMBL" id="LT670846">
    <property type="protein sequence ID" value="SHK16549.1"/>
    <property type="molecule type" value="Genomic_DNA"/>
</dbReference>
<evidence type="ECO:0000313" key="3">
    <source>
        <dbReference type="Proteomes" id="UP000189810"/>
    </source>
</evidence>
<dbReference type="Proteomes" id="UP000189810">
    <property type="component" value="Chromosome I"/>
</dbReference>
<dbReference type="RefSeq" id="WP_079653330.1">
    <property type="nucleotide sequence ID" value="NZ_LT670846.1"/>
</dbReference>
<sequence length="122" mass="14372">MHRLENLVADLDLYISQHAIYINNLERAIEEGKPFERKDCHSCSFGKKWDTEIVPAKQNYNEEIKALLDEIEKVHCKFHELSMQVDPTNPKPEDERIIDEMKDLSAQLIQLLLKLKRLVKKD</sequence>